<dbReference type="InterPro" id="IPR001647">
    <property type="entry name" value="HTH_TetR"/>
</dbReference>
<feature type="domain" description="HTH tetR-type" evidence="5">
    <location>
        <begin position="6"/>
        <end position="66"/>
    </location>
</feature>
<evidence type="ECO:0000256" key="1">
    <source>
        <dbReference type="ARBA" id="ARBA00023015"/>
    </source>
</evidence>
<dbReference type="SUPFAM" id="SSF46689">
    <property type="entry name" value="Homeodomain-like"/>
    <property type="match status" value="1"/>
</dbReference>
<gene>
    <name evidence="6" type="ORF">FBY41_3201</name>
</gene>
<keyword evidence="7" id="KW-1185">Reference proteome</keyword>
<dbReference type="PANTHER" id="PTHR47506">
    <property type="entry name" value="TRANSCRIPTIONAL REGULATORY PROTEIN"/>
    <property type="match status" value="1"/>
</dbReference>
<dbReference type="GO" id="GO:0003677">
    <property type="term" value="F:DNA binding"/>
    <property type="evidence" value="ECO:0007669"/>
    <property type="project" value="UniProtKB-UniRule"/>
</dbReference>
<keyword evidence="2 4" id="KW-0238">DNA-binding</keyword>
<name>A0A543HHQ6_9MICO</name>
<dbReference type="PROSITE" id="PS50977">
    <property type="entry name" value="HTH_TETR_2"/>
    <property type="match status" value="1"/>
</dbReference>
<evidence type="ECO:0000256" key="3">
    <source>
        <dbReference type="ARBA" id="ARBA00023163"/>
    </source>
</evidence>
<dbReference type="Gene3D" id="1.10.357.10">
    <property type="entry name" value="Tetracycline Repressor, domain 2"/>
    <property type="match status" value="1"/>
</dbReference>
<accession>A0A543HHQ6</accession>
<feature type="DNA-binding region" description="H-T-H motif" evidence="4">
    <location>
        <begin position="29"/>
        <end position="48"/>
    </location>
</feature>
<reference evidence="6 7" key="1">
    <citation type="submission" date="2019-06" db="EMBL/GenBank/DDBJ databases">
        <title>Genome sequencing of plant associated microbes to promote plant fitness in Sorghum bicolor and Oryza sativa.</title>
        <authorList>
            <person name="Coleman-Derr D."/>
        </authorList>
    </citation>
    <scope>NUCLEOTIDE SEQUENCE [LARGE SCALE GENOMIC DNA]</scope>
    <source>
        <strain evidence="6 7">KV-663</strain>
    </source>
</reference>
<protein>
    <submittedName>
        <fullName evidence="6">TetR family transcriptional regulator</fullName>
    </submittedName>
</protein>
<comment type="caution">
    <text evidence="6">The sequence shown here is derived from an EMBL/GenBank/DDBJ whole genome shotgun (WGS) entry which is preliminary data.</text>
</comment>
<evidence type="ECO:0000313" key="7">
    <source>
        <dbReference type="Proteomes" id="UP000316747"/>
    </source>
</evidence>
<dbReference type="OrthoDB" id="4214267at2"/>
<dbReference type="Proteomes" id="UP000316747">
    <property type="component" value="Unassembled WGS sequence"/>
</dbReference>
<dbReference type="Pfam" id="PF00440">
    <property type="entry name" value="TetR_N"/>
    <property type="match status" value="1"/>
</dbReference>
<keyword evidence="1" id="KW-0805">Transcription regulation</keyword>
<evidence type="ECO:0000259" key="5">
    <source>
        <dbReference type="PROSITE" id="PS50977"/>
    </source>
</evidence>
<dbReference type="PANTHER" id="PTHR47506:SF1">
    <property type="entry name" value="HTH-TYPE TRANSCRIPTIONAL REGULATOR YJDC"/>
    <property type="match status" value="1"/>
</dbReference>
<evidence type="ECO:0000313" key="6">
    <source>
        <dbReference type="EMBL" id="TQM57865.1"/>
    </source>
</evidence>
<dbReference type="InterPro" id="IPR009057">
    <property type="entry name" value="Homeodomain-like_sf"/>
</dbReference>
<sequence length="201" mass="21578">MGRPREHDLDVLLDHVKALWAEHGVSCVTIRALSKVSGVSNGAIYNAFGSRDNLLARTWSREAEQFLSFQREAVDTALTNGDATSAVVAAALAPSDYFSHDAPGARLLLTVTLDELARANVGATERQQLRARRRSLGLLINQLAREVWGSADDASVTFIKLCLVDLPSSLLLAGDRITDPLARVALERAVRGVLATPPPAG</sequence>
<dbReference type="AlphaFoldDB" id="A0A543HHQ6"/>
<evidence type="ECO:0000256" key="4">
    <source>
        <dbReference type="PROSITE-ProRule" id="PRU00335"/>
    </source>
</evidence>
<proteinExistence type="predicted"/>
<keyword evidence="3" id="KW-0804">Transcription</keyword>
<evidence type="ECO:0000256" key="2">
    <source>
        <dbReference type="ARBA" id="ARBA00023125"/>
    </source>
</evidence>
<dbReference type="EMBL" id="VFPM01000003">
    <property type="protein sequence ID" value="TQM57865.1"/>
    <property type="molecule type" value="Genomic_DNA"/>
</dbReference>
<organism evidence="6 7">
    <name type="scientific">Humibacillus xanthopallidus</name>
    <dbReference type="NCBI Taxonomy" id="412689"/>
    <lineage>
        <taxon>Bacteria</taxon>
        <taxon>Bacillati</taxon>
        <taxon>Actinomycetota</taxon>
        <taxon>Actinomycetes</taxon>
        <taxon>Micrococcales</taxon>
        <taxon>Intrasporangiaceae</taxon>
        <taxon>Humibacillus</taxon>
    </lineage>
</organism>